<name>A0ABW9A603_9BURK</name>
<keyword evidence="2" id="KW-0812">Transmembrane</keyword>
<organism evidence="4 5">
    <name type="scientific">Herbaspirillum lusitanum</name>
    <dbReference type="NCBI Taxonomy" id="213312"/>
    <lineage>
        <taxon>Bacteria</taxon>
        <taxon>Pseudomonadati</taxon>
        <taxon>Pseudomonadota</taxon>
        <taxon>Betaproteobacteria</taxon>
        <taxon>Burkholderiales</taxon>
        <taxon>Oxalobacteraceae</taxon>
        <taxon>Herbaspirillum</taxon>
    </lineage>
</organism>
<feature type="transmembrane region" description="Helical" evidence="2">
    <location>
        <begin position="126"/>
        <end position="147"/>
    </location>
</feature>
<keyword evidence="2" id="KW-1133">Transmembrane helix</keyword>
<keyword evidence="2" id="KW-0472">Membrane</keyword>
<dbReference type="InterPro" id="IPR000160">
    <property type="entry name" value="GGDEF_dom"/>
</dbReference>
<accession>A0ABW9A603</accession>
<dbReference type="EMBL" id="JAQQFM010000002">
    <property type="protein sequence ID" value="MFL9923300.1"/>
    <property type="molecule type" value="Genomic_DNA"/>
</dbReference>
<dbReference type="PANTHER" id="PTHR45138:SF24">
    <property type="entry name" value="DIGUANYLATE CYCLASE DGCC-RELATED"/>
    <property type="match status" value="1"/>
</dbReference>
<evidence type="ECO:0000313" key="4">
    <source>
        <dbReference type="EMBL" id="MFL9923300.1"/>
    </source>
</evidence>
<dbReference type="Gene3D" id="3.30.70.270">
    <property type="match status" value="1"/>
</dbReference>
<evidence type="ECO:0000256" key="2">
    <source>
        <dbReference type="SAM" id="Phobius"/>
    </source>
</evidence>
<keyword evidence="5" id="KW-1185">Reference proteome</keyword>
<feature type="transmembrane region" description="Helical" evidence="2">
    <location>
        <begin position="63"/>
        <end position="96"/>
    </location>
</feature>
<evidence type="ECO:0000313" key="5">
    <source>
        <dbReference type="Proteomes" id="UP001629246"/>
    </source>
</evidence>
<dbReference type="SUPFAM" id="SSF55073">
    <property type="entry name" value="Nucleotide cyclase"/>
    <property type="match status" value="1"/>
</dbReference>
<reference evidence="4 5" key="1">
    <citation type="journal article" date="2024" name="Chem. Sci.">
        <title>Discovery of megapolipeptins by genome mining of a Burkholderiales bacteria collection.</title>
        <authorList>
            <person name="Paulo B.S."/>
            <person name="Recchia M.J.J."/>
            <person name="Lee S."/>
            <person name="Fergusson C.H."/>
            <person name="Romanowski S.B."/>
            <person name="Hernandez A."/>
            <person name="Krull N."/>
            <person name="Liu D.Y."/>
            <person name="Cavanagh H."/>
            <person name="Bos A."/>
            <person name="Gray C.A."/>
            <person name="Murphy B.T."/>
            <person name="Linington R.G."/>
            <person name="Eustaquio A.S."/>
        </authorList>
    </citation>
    <scope>NUCLEOTIDE SEQUENCE [LARGE SCALE GENOMIC DNA]</scope>
    <source>
        <strain evidence="4 5">RL21-008-BIB-A</strain>
    </source>
</reference>
<dbReference type="SMART" id="SM00267">
    <property type="entry name" value="GGDEF"/>
    <property type="match status" value="1"/>
</dbReference>
<feature type="transmembrane region" description="Helical" evidence="2">
    <location>
        <begin position="159"/>
        <end position="182"/>
    </location>
</feature>
<sequence>MPSSRPHRPALSLSQKLAALATLVSNKLLPLFAFRKHRAEDMPPEALIGKGVRFVKRIYRLRVIGLGIGFFCVAAGFLQALVAPPLWVLLVFHGFIWPHLARYWALNSAIPYRAERRNLVIDAGFGGFWIAAMQGNLIPATVIIAMLSMDNIAAGGMRLFVRGLYASLTGFALGWLLLGFEFTPQSDLTTIVACLPMLVLYPLVLGKSTYDMSKKLAERSRAFEIVSQQDGLTGLLNRRYWETQLIEEFDNCHRGTHDSCLLLLDLDHFKNINDTHGHLVGDEVLRNFSALLRENLRADDAIGRYGGEEFVVILRKTALAEALALSQRVIDKVREQRELGNRLQGCTVSAGLVPFSHTLEAHFSWLQRADHAMYCAKEQGRDCLMVEGEDGQVSAISDAEGGVMAATLLASVVAQTHAAVFSKQRPQA</sequence>
<evidence type="ECO:0000256" key="1">
    <source>
        <dbReference type="ARBA" id="ARBA00012528"/>
    </source>
</evidence>
<dbReference type="NCBIfam" id="TIGR00254">
    <property type="entry name" value="GGDEF"/>
    <property type="match status" value="1"/>
</dbReference>
<keyword evidence="4" id="KW-0808">Transferase</keyword>
<feature type="transmembrane region" description="Helical" evidence="2">
    <location>
        <begin position="188"/>
        <end position="206"/>
    </location>
</feature>
<dbReference type="Proteomes" id="UP001629246">
    <property type="component" value="Unassembled WGS sequence"/>
</dbReference>
<comment type="caution">
    <text evidence="4">The sequence shown here is derived from an EMBL/GenBank/DDBJ whole genome shotgun (WGS) entry which is preliminary data.</text>
</comment>
<dbReference type="RefSeq" id="WP_408154832.1">
    <property type="nucleotide sequence ID" value="NZ_JAQQFM010000002.1"/>
</dbReference>
<gene>
    <name evidence="4" type="ORF">PQR62_03415</name>
</gene>
<protein>
    <recommendedName>
        <fullName evidence="1">diguanylate cyclase</fullName>
        <ecNumber evidence="1">2.7.7.65</ecNumber>
    </recommendedName>
</protein>
<dbReference type="InterPro" id="IPR043128">
    <property type="entry name" value="Rev_trsase/Diguanyl_cyclase"/>
</dbReference>
<dbReference type="InterPro" id="IPR007894">
    <property type="entry name" value="MASE2"/>
</dbReference>
<dbReference type="Pfam" id="PF00990">
    <property type="entry name" value="GGDEF"/>
    <property type="match status" value="1"/>
</dbReference>
<feature type="domain" description="GGDEF" evidence="3">
    <location>
        <begin position="257"/>
        <end position="389"/>
    </location>
</feature>
<keyword evidence="4" id="KW-0548">Nucleotidyltransferase</keyword>
<dbReference type="PANTHER" id="PTHR45138">
    <property type="entry name" value="REGULATORY COMPONENTS OF SENSORY TRANSDUCTION SYSTEM"/>
    <property type="match status" value="1"/>
</dbReference>
<dbReference type="GO" id="GO:0052621">
    <property type="term" value="F:diguanylate cyclase activity"/>
    <property type="evidence" value="ECO:0007669"/>
    <property type="project" value="UniProtKB-EC"/>
</dbReference>
<dbReference type="InterPro" id="IPR029787">
    <property type="entry name" value="Nucleotide_cyclase"/>
</dbReference>
<dbReference type="InterPro" id="IPR050469">
    <property type="entry name" value="Diguanylate_Cyclase"/>
</dbReference>
<evidence type="ECO:0000259" key="3">
    <source>
        <dbReference type="PROSITE" id="PS50887"/>
    </source>
</evidence>
<proteinExistence type="predicted"/>
<dbReference type="PROSITE" id="PS50887">
    <property type="entry name" value="GGDEF"/>
    <property type="match status" value="1"/>
</dbReference>
<dbReference type="CDD" id="cd01949">
    <property type="entry name" value="GGDEF"/>
    <property type="match status" value="1"/>
</dbReference>
<dbReference type="EC" id="2.7.7.65" evidence="1"/>
<dbReference type="Pfam" id="PF05230">
    <property type="entry name" value="MASE2"/>
    <property type="match status" value="1"/>
</dbReference>